<evidence type="ECO:0000256" key="1">
    <source>
        <dbReference type="SAM" id="MobiDB-lite"/>
    </source>
</evidence>
<dbReference type="PROSITE" id="PS50812">
    <property type="entry name" value="PWWP"/>
    <property type="match status" value="1"/>
</dbReference>
<dbReference type="STRING" id="3827.A0A1S2XJQ7"/>
<dbReference type="eggNOG" id="ENOG502QU7H">
    <property type="taxonomic scope" value="Eukaryota"/>
</dbReference>
<feature type="compositionally biased region" description="Basic and acidic residues" evidence="1">
    <location>
        <begin position="735"/>
        <end position="744"/>
    </location>
</feature>
<keyword evidence="3" id="KW-1185">Reference proteome</keyword>
<dbReference type="GeneID" id="101494530"/>
<dbReference type="SUPFAM" id="SSF54928">
    <property type="entry name" value="RNA-binding domain, RBD"/>
    <property type="match status" value="1"/>
</dbReference>
<feature type="domain" description="PWWP" evidence="2">
    <location>
        <begin position="230"/>
        <end position="291"/>
    </location>
</feature>
<dbReference type="PaxDb" id="3827-XP_004489260.1"/>
<dbReference type="InterPro" id="IPR035979">
    <property type="entry name" value="RBD_domain_sf"/>
</dbReference>
<organism evidence="3 4">
    <name type="scientific">Cicer arietinum</name>
    <name type="common">Chickpea</name>
    <name type="synonym">Garbanzo</name>
    <dbReference type="NCBI Taxonomy" id="3827"/>
    <lineage>
        <taxon>Eukaryota</taxon>
        <taxon>Viridiplantae</taxon>
        <taxon>Streptophyta</taxon>
        <taxon>Embryophyta</taxon>
        <taxon>Tracheophyta</taxon>
        <taxon>Spermatophyta</taxon>
        <taxon>Magnoliopsida</taxon>
        <taxon>eudicotyledons</taxon>
        <taxon>Gunneridae</taxon>
        <taxon>Pentapetalae</taxon>
        <taxon>rosids</taxon>
        <taxon>fabids</taxon>
        <taxon>Fabales</taxon>
        <taxon>Fabaceae</taxon>
        <taxon>Papilionoideae</taxon>
        <taxon>50 kb inversion clade</taxon>
        <taxon>NPAAA clade</taxon>
        <taxon>Hologalegina</taxon>
        <taxon>IRL clade</taxon>
        <taxon>Cicereae</taxon>
        <taxon>Cicer</taxon>
    </lineage>
</organism>
<dbReference type="Pfam" id="PF00855">
    <property type="entry name" value="PWWP"/>
    <property type="match status" value="1"/>
</dbReference>
<feature type="compositionally biased region" description="Basic and acidic residues" evidence="1">
    <location>
        <begin position="585"/>
        <end position="599"/>
    </location>
</feature>
<dbReference type="Gene3D" id="3.30.70.330">
    <property type="match status" value="1"/>
</dbReference>
<feature type="compositionally biased region" description="Basic and acidic residues" evidence="1">
    <location>
        <begin position="545"/>
        <end position="558"/>
    </location>
</feature>
<evidence type="ECO:0000259" key="2">
    <source>
        <dbReference type="PROSITE" id="PS50812"/>
    </source>
</evidence>
<dbReference type="InterPro" id="IPR053063">
    <property type="entry name" value="PWWP_domain_containing_PDP"/>
</dbReference>
<feature type="compositionally biased region" description="Basic and acidic residues" evidence="1">
    <location>
        <begin position="778"/>
        <end position="790"/>
    </location>
</feature>
<dbReference type="Gene3D" id="2.30.30.140">
    <property type="match status" value="1"/>
</dbReference>
<dbReference type="OrthoDB" id="62853at2759"/>
<evidence type="ECO:0000313" key="4">
    <source>
        <dbReference type="RefSeq" id="XP_004489260.1"/>
    </source>
</evidence>
<protein>
    <submittedName>
        <fullName evidence="4">Uncharacterized protein LOC101494530</fullName>
    </submittedName>
</protein>
<dbReference type="PANTHER" id="PTHR42851">
    <property type="entry name" value="ALDOLASE-RELATED"/>
    <property type="match status" value="1"/>
</dbReference>
<dbReference type="InterPro" id="IPR000313">
    <property type="entry name" value="PWWP_dom"/>
</dbReference>
<dbReference type="KEGG" id="cam:101494530"/>
<name>A0A1S2XJQ7_CICAR</name>
<dbReference type="Proteomes" id="UP000087171">
    <property type="component" value="Chromosome Ca2"/>
</dbReference>
<reference evidence="3" key="1">
    <citation type="journal article" date="2013" name="Nat. Biotechnol.">
        <title>Draft genome sequence of chickpea (Cicer arietinum) provides a resource for trait improvement.</title>
        <authorList>
            <person name="Varshney R.K."/>
            <person name="Song C."/>
            <person name="Saxena R.K."/>
            <person name="Azam S."/>
            <person name="Yu S."/>
            <person name="Sharpe A.G."/>
            <person name="Cannon S."/>
            <person name="Baek J."/>
            <person name="Rosen B.D."/>
            <person name="Tar'an B."/>
            <person name="Millan T."/>
            <person name="Zhang X."/>
            <person name="Ramsay L.D."/>
            <person name="Iwata A."/>
            <person name="Wang Y."/>
            <person name="Nelson W."/>
            <person name="Farmer A.D."/>
            <person name="Gaur P.M."/>
            <person name="Soderlund C."/>
            <person name="Penmetsa R.V."/>
            <person name="Xu C."/>
            <person name="Bharti A.K."/>
            <person name="He W."/>
            <person name="Winter P."/>
            <person name="Zhao S."/>
            <person name="Hane J.K."/>
            <person name="Carrasquilla-Garcia N."/>
            <person name="Condie J.A."/>
            <person name="Upadhyaya H.D."/>
            <person name="Luo M.C."/>
            <person name="Thudi M."/>
            <person name="Gowda C.L."/>
            <person name="Singh N.P."/>
            <person name="Lichtenzveig J."/>
            <person name="Gali K.K."/>
            <person name="Rubio J."/>
            <person name="Nadarajan N."/>
            <person name="Dolezel J."/>
            <person name="Bansal K.C."/>
            <person name="Xu X."/>
            <person name="Edwards D."/>
            <person name="Zhang G."/>
            <person name="Kahl G."/>
            <person name="Gil J."/>
            <person name="Singh K.B."/>
            <person name="Datta S.K."/>
            <person name="Jackson S.A."/>
            <person name="Wang J."/>
            <person name="Cook D.R."/>
        </authorList>
    </citation>
    <scope>NUCLEOTIDE SEQUENCE [LARGE SCALE GENOMIC DNA]</scope>
    <source>
        <strain evidence="3">cv. CDC Frontier</strain>
    </source>
</reference>
<dbReference type="AlphaFoldDB" id="A0A1S2XJQ7"/>
<reference evidence="4" key="2">
    <citation type="submission" date="2025-08" db="UniProtKB">
        <authorList>
            <consortium name="RefSeq"/>
        </authorList>
    </citation>
    <scope>IDENTIFICATION</scope>
    <source>
        <tissue evidence="4">Etiolated seedlings</tissue>
    </source>
</reference>
<proteinExistence type="predicted"/>
<gene>
    <name evidence="4" type="primary">LOC101494530</name>
</gene>
<dbReference type="CDD" id="cd05162">
    <property type="entry name" value="PWWP"/>
    <property type="match status" value="1"/>
</dbReference>
<feature type="compositionally biased region" description="Basic and acidic residues" evidence="1">
    <location>
        <begin position="482"/>
        <end position="496"/>
    </location>
</feature>
<dbReference type="RefSeq" id="XP_004489260.1">
    <property type="nucleotide sequence ID" value="XM_004489203.3"/>
</dbReference>
<dbReference type="SMART" id="SM00293">
    <property type="entry name" value="PWWP"/>
    <property type="match status" value="1"/>
</dbReference>
<accession>A0A1S2XJQ7</accession>
<feature type="compositionally biased region" description="Low complexity" evidence="1">
    <location>
        <begin position="902"/>
        <end position="911"/>
    </location>
</feature>
<dbReference type="SUPFAM" id="SSF63748">
    <property type="entry name" value="Tudor/PWWP/MBT"/>
    <property type="match status" value="1"/>
</dbReference>
<dbReference type="PANTHER" id="PTHR42851:SF12">
    <property type="entry name" value="PWWP DOMAIN PROTEIN"/>
    <property type="match status" value="1"/>
</dbReference>
<dbReference type="GO" id="GO:0003676">
    <property type="term" value="F:nucleic acid binding"/>
    <property type="evidence" value="ECO:0007669"/>
    <property type="project" value="InterPro"/>
</dbReference>
<feature type="region of interest" description="Disordered" evidence="1">
    <location>
        <begin position="728"/>
        <end position="790"/>
    </location>
</feature>
<feature type="region of interest" description="Disordered" evidence="1">
    <location>
        <begin position="443"/>
        <end position="608"/>
    </location>
</feature>
<evidence type="ECO:0000313" key="3">
    <source>
        <dbReference type="Proteomes" id="UP000087171"/>
    </source>
</evidence>
<feature type="region of interest" description="Disordered" evidence="1">
    <location>
        <begin position="873"/>
        <end position="917"/>
    </location>
</feature>
<sequence length="967" mass="107364">MGMIETQIKEPCGVSSTLEENFKVQGSEEEKNEVKKGFGSLKSVEDDECCKVDENGVGVKSLCDDGVVEVKSSFFETEVSVLRENDYQGSDGSIVCEKLDCEGRVEEDAVLNGDGVVVVDAEERKDGNVKEKDENCDVKIVTIEVPIVETSEGKVEEVSVLSGDGVVVVDGEERKDENVKESDEREKGENCDGKIATIEVPIVEISENNDVEMEDLIVEDLIDESYGFSVGDFVWGKIKSHPWWPGRVYEASDASDFALKVKQKNRLLVAYFGDGTFAWCHPSQLKPFKDNFEDMVRQSCSKGFTNAVQEAVNEVRKILIMKMSRSFAAEKTMSEFVTLSAKNSGIKEGVLVPESGIERLSSVTVEPAELLSQMKQIAEIIDVGSVLELEFLKARLSAFFLLRGGYKLPVYEDPKRVSGLEDKDDTVDVETAVEAQFQGPFEEDYSTLPLSPKSGEPCHSPEISGSRSNRRRKQKSIADIMWEDKDKDVHTKNKEEDASDEVLDAIASRGRKKRKDSEDVATSKPVRKRKEFVIDTDGNSAGSGKEGRGDKKNSDKVKSLHLNKKKEAFGNESVVNGSKEEENDEGKSKEENEKGFLSRERKKSKYLSPPFTTSIRELVKGSKGTKARDAVRLSSPISKCNSVAFLESKLSDSSNHQTQDDEEKAIDPEKVKVSSAKILSKLRSVAISPQISREGASFDRFVDFILVMRSSLYREGSLYKAYKKVLPGRKRKKPESKSELEMLGKDQNQSDHVSPDEDSAPIKRRKEKKTTSVQKSTRASETKTGEKGTDEKSSAAVLFVSFWPGSTLPSKSDLITMYSKFGALNELETDMFRTNYTARVSFLRTHDAEKALNHSQNKNPFESSEVTFQLQYASSDGSKSVGEHSERSKSKASQYNKQKSETPTTPSVSPSQGSEKTKLSFIKGKLQGLVSMLESSDEKSPEFKTKLEINVKSLLEDVNKMAESTSS</sequence>
<dbReference type="InterPro" id="IPR012677">
    <property type="entry name" value="Nucleotide-bd_a/b_plait_sf"/>
</dbReference>